<evidence type="ECO:0000313" key="18">
    <source>
        <dbReference type="EMBL" id="PFX15916.1"/>
    </source>
</evidence>
<evidence type="ECO:0000256" key="14">
    <source>
        <dbReference type="ARBA" id="ARBA00064891"/>
    </source>
</evidence>
<keyword evidence="6" id="KW-0677">Repeat</keyword>
<accession>A0A2B4RFG7</accession>
<dbReference type="SMART" id="SM00320">
    <property type="entry name" value="WD40"/>
    <property type="match status" value="6"/>
</dbReference>
<dbReference type="PANTHER" id="PTHR14920">
    <property type="entry name" value="OSMOTIC AVOIDANCE ABNORMAL PROTEIN 1/WD REPEAT MEMBRANE PROTEIN"/>
    <property type="match status" value="1"/>
</dbReference>
<comment type="function">
    <text evidence="13">As component of the IFT complex A (IFT-A), a complex required for retrograde ciliary transport and entry into cilia of G protein-coupled receptors (GPCRs), it is involved in cilia function and/or assembly. Essential for functional IFT-A assembly and ciliary entry of GPCRs. Associates with the BBSome complex to mediate ciliary transport.</text>
</comment>
<evidence type="ECO:0000259" key="17">
    <source>
        <dbReference type="PROSITE" id="PS50878"/>
    </source>
</evidence>
<keyword evidence="8" id="KW-0802">TPR repeat</keyword>
<evidence type="ECO:0000256" key="11">
    <source>
        <dbReference type="ARBA" id="ARBA00023212"/>
    </source>
</evidence>
<dbReference type="InterPro" id="IPR000477">
    <property type="entry name" value="RT_dom"/>
</dbReference>
<dbReference type="FunFam" id="1.25.40.470:FF:000009">
    <property type="entry name" value="WD repeat-containing protein 19 isoform X1"/>
    <property type="match status" value="1"/>
</dbReference>
<reference evidence="19" key="1">
    <citation type="journal article" date="2017" name="bioRxiv">
        <title>Comparative analysis of the genomes of Stylophora pistillata and Acropora digitifera provides evidence for extensive differences between species of corals.</title>
        <authorList>
            <person name="Voolstra C.R."/>
            <person name="Li Y."/>
            <person name="Liew Y.J."/>
            <person name="Baumgarten S."/>
            <person name="Zoccola D."/>
            <person name="Flot J.-F."/>
            <person name="Tambutte S."/>
            <person name="Allemand D."/>
            <person name="Aranda M."/>
        </authorList>
    </citation>
    <scope>NUCLEOTIDE SEQUENCE [LARGE SCALE GENOMIC DNA]</scope>
</reference>
<dbReference type="InterPro" id="IPR039468">
    <property type="entry name" value="WDR19_WD40_rpt"/>
</dbReference>
<dbReference type="GO" id="GO:0030991">
    <property type="term" value="C:intraciliary transport particle A"/>
    <property type="evidence" value="ECO:0007669"/>
    <property type="project" value="UniProtKB-ARBA"/>
</dbReference>
<dbReference type="PROSITE" id="PS50878">
    <property type="entry name" value="RT_POL"/>
    <property type="match status" value="1"/>
</dbReference>
<dbReference type="InterPro" id="IPR057855">
    <property type="entry name" value="Beta-prop_WDR19_1st"/>
</dbReference>
<dbReference type="Pfam" id="PF23145">
    <property type="entry name" value="Zf_2nd_IFT121"/>
    <property type="match status" value="1"/>
</dbReference>
<evidence type="ECO:0000256" key="6">
    <source>
        <dbReference type="ARBA" id="ARBA00022737"/>
    </source>
</evidence>
<comment type="subunit">
    <text evidence="14">Component of the IFT complex A (IFT-A) complex. IFT-A complex is divided into a core subcomplex composed of IFT122:IFT140:WDR19 which is associated with TULP3 and a peripheral subcomplex composed of IFT43:WDR35:TTC21B. Interacts (via C-terminal region) with IFT122 (via C-terminal region). Interacts with BBS1. Interacts with TTC25.</text>
</comment>
<dbReference type="Pfam" id="PF23389">
    <property type="entry name" value="Beta-prop_WDR19_1st"/>
    <property type="match status" value="1"/>
</dbReference>
<dbReference type="GO" id="GO:0031514">
    <property type="term" value="C:motile cilium"/>
    <property type="evidence" value="ECO:0007669"/>
    <property type="project" value="UniProtKB-SubCell"/>
</dbReference>
<evidence type="ECO:0000256" key="5">
    <source>
        <dbReference type="ARBA" id="ARBA00022574"/>
    </source>
</evidence>
<evidence type="ECO:0000256" key="2">
    <source>
        <dbReference type="ARBA" id="ARBA00004230"/>
    </source>
</evidence>
<evidence type="ECO:0000256" key="3">
    <source>
        <dbReference type="ARBA" id="ARBA00004504"/>
    </source>
</evidence>
<keyword evidence="10" id="KW-0969">Cilium</keyword>
<keyword evidence="19" id="KW-1185">Reference proteome</keyword>
<evidence type="ECO:0000256" key="13">
    <source>
        <dbReference type="ARBA" id="ARBA00053638"/>
    </source>
</evidence>
<dbReference type="FunFam" id="2.130.10.10:FF:000242">
    <property type="entry name" value="WD repeat domain 19, isoform CRA_a"/>
    <property type="match status" value="1"/>
</dbReference>
<evidence type="ECO:0000256" key="4">
    <source>
        <dbReference type="ARBA" id="ARBA00022490"/>
    </source>
</evidence>
<dbReference type="STRING" id="50429.A0A2B4RFG7"/>
<evidence type="ECO:0000256" key="15">
    <source>
        <dbReference type="ARBA" id="ARBA00070579"/>
    </source>
</evidence>
<evidence type="ECO:0000256" key="7">
    <source>
        <dbReference type="ARBA" id="ARBA00022794"/>
    </source>
</evidence>
<dbReference type="InterPro" id="IPR015943">
    <property type="entry name" value="WD40/YVTN_repeat-like_dom_sf"/>
</dbReference>
<comment type="subcellular location">
    <subcellularLocation>
        <location evidence="2">Cell projection</location>
        <location evidence="2">Cilium</location>
        <location evidence="2">Flagellum</location>
    </subcellularLocation>
    <subcellularLocation>
        <location evidence="3">Cell projection</location>
        <location evidence="3">Cilium</location>
        <location evidence="3">Photoreceptor outer segment</location>
    </subcellularLocation>
    <subcellularLocation>
        <location evidence="1">Cytoplasm</location>
        <location evidence="1">Cytoskeleton</location>
        <location evidence="1">Cilium basal body</location>
    </subcellularLocation>
</comment>
<dbReference type="SUPFAM" id="SSF69322">
    <property type="entry name" value="Tricorn protease domain 2"/>
    <property type="match status" value="2"/>
</dbReference>
<keyword evidence="12" id="KW-0966">Cell projection</keyword>
<gene>
    <name evidence="18" type="primary">Wdr19</name>
    <name evidence="18" type="ORF">AWC38_SpisGene19840</name>
</gene>
<dbReference type="Gene3D" id="1.25.40.470">
    <property type="match status" value="2"/>
</dbReference>
<dbReference type="OrthoDB" id="10058907at2759"/>
<sequence length="1565" mass="176918">MRPILSATKTYNYALAKWLDTNLKPLSLNRYTVTDIFEFANKLRSLEIANGDILVSYDVSSLFTNVPLDETMQLLANRAFTNNWFDTPYNLNFTKTDLEDLLSVGQLLQSNGALYEQTDGVTMGSPLGPLLANVFMSHIEENLEREDKLPSFYRRYRVFSVPEKVTGGGTVQYCWQQKQGNYLAVAGTNRIVMIYDRHGEQKDDINLPGQCTGMAWDKDGDTLAIIQDKNGVVYLWDANSHKTIQLESGLREGLAFLLWSRVGPQLAIGTSKGNLLIYNHQTSRKVPILGKHTKKIVCGAWNSENLLALGGEDKCITVSNVDGDTIRQATLRADPTEIQFSEMKTDERSSIGETTVSIIVGKKTLYLYTLNDPDNPVELAFQPRYGNIVAYKWFGDGYIMLGFSNGYFVVISTHMKEIGQELHQTRDHKDELTGIAMSLELNKAASCGDNCVKIHDLAEMKEIYAIITIEDAGGRLDKISWTDDGQLLAVSTQSGAIYVYLTKLPVLGCACGTRLSYLTSLKEEVYQVFGGCSVKEKRQGKRRLLATEWGINHANDSKSVFPRQNLAHAYTLFSSVFTYLVGDQHSRQRRVTIVDNVMQERPLSVDIIVEPNFVALGPYHLAVGMNNRAWFYALADKGSEQLKDREYLGTVSAIHLNADYAAVLFEGKVQLHLIEGEALDTTDERETRLFPDKGNQGRITCCALTSDFLIYGTDNGSLFYFFIEDWQFVNEFRHVVGIKRMFPDVSGTHLVFIDEKSDGFVYNPVNDATFEIPNFSPNIRGIVWENWPLDKDVFCGYDEDKVYTYIFYRDTVKGPQCIMAGTTKLPYAQKPLMLYGGEMTCQTQSGKTSKLSLTTHLLYEKPQDLPQSDLQTSFNHCLTLKRFKDAWTLARLLEAKEAWTELGKKAIYHLDIELAIRVYRKMGDVAMVQSLESIEGTEDKHLLAGYVAMFLEEYSTAQDLFLGSTYPLAALEMRRDLLHWDQALELAKSLAPDQIPYISREYAQQLEFTGDYSNALLHYEKGVTKLPDKRDHDELCIGGMARMAIRVGDIRRGVNYAAKSPSRQLKKECATILESMKQYSESALLFEKGQYWEKAAAVYIKTKNWAKVGELLANVTSPKLHAQYAKAKEADGRYKEAAVAYEAAKDYDSVIRINLDHLQNPEEAVRIVKETQSVEGAKMVAKFFQKLGDFASAIQFLVLSKCNDEAFQLAQAHNQMEQYAEIIGDDAVADDYASIAMYFENQKQYFLAGKFFLRSAQYAKALKHFLKCPVGDDGESIELAIETVGRAGDEVLTHQLIDFLMGEADGIPKEAKYLFRLYMALKQYREAARTAIIIAREDQNAGNYRNAHDVLFSMYRELTDHKIKIPTEMMQNLMILHSYILVKLHVKRGDHMKGARMLIRVANNISKFPAHVVPILTSTVIECHRSGLKNSSFSYAAMLMRPEYRQKIDLKYKKKIEQIVRKPDKTEEDEPQDPCPYCGNEVPQTKLDCPECKNTIPYCIITGRHMVKDNWTMCPNCSFPALHSELMSLLEASETVCPMCSQSIAATEVKPIKDPSPYLKTADQD</sequence>
<keyword evidence="11" id="KW-0206">Cytoskeleton</keyword>
<dbReference type="Proteomes" id="UP000225706">
    <property type="component" value="Unassembled WGS sequence"/>
</dbReference>
<dbReference type="Pfam" id="PF24762">
    <property type="entry name" value="TPR_IF140-IFT172"/>
    <property type="match status" value="1"/>
</dbReference>
<keyword evidence="4" id="KW-0963">Cytoplasm</keyword>
<dbReference type="InterPro" id="IPR040379">
    <property type="entry name" value="WDR19/dyf-2"/>
</dbReference>
<dbReference type="GO" id="GO:0001750">
    <property type="term" value="C:photoreceptor outer segment"/>
    <property type="evidence" value="ECO:0007669"/>
    <property type="project" value="UniProtKB-SubCell"/>
</dbReference>
<dbReference type="GO" id="GO:0072657">
    <property type="term" value="P:protein localization to membrane"/>
    <property type="evidence" value="ECO:0007669"/>
    <property type="project" value="UniProtKB-ARBA"/>
</dbReference>
<dbReference type="InterPro" id="IPR056170">
    <property type="entry name" value="Znf_IFT121-like"/>
</dbReference>
<evidence type="ECO:0000256" key="16">
    <source>
        <dbReference type="ARBA" id="ARBA00075765"/>
    </source>
</evidence>
<feature type="domain" description="Reverse transcriptase" evidence="17">
    <location>
        <begin position="1"/>
        <end position="212"/>
    </location>
</feature>
<protein>
    <recommendedName>
        <fullName evidence="15">WD repeat-containing protein 19</fullName>
    </recommendedName>
    <alternativeName>
        <fullName evidence="16">Intraflagellar transport 144 homolog</fullName>
    </alternativeName>
</protein>
<comment type="caution">
    <text evidence="18">The sequence shown here is derived from an EMBL/GenBank/DDBJ whole genome shotgun (WGS) entry which is preliminary data.</text>
</comment>
<keyword evidence="7" id="KW-0970">Cilium biogenesis/degradation</keyword>
<dbReference type="GO" id="GO:0035721">
    <property type="term" value="P:intraciliary retrograde transport"/>
    <property type="evidence" value="ECO:0007669"/>
    <property type="project" value="InterPro"/>
</dbReference>
<name>A0A2B4RFG7_STYPI</name>
<evidence type="ECO:0000256" key="9">
    <source>
        <dbReference type="ARBA" id="ARBA00022846"/>
    </source>
</evidence>
<proteinExistence type="predicted"/>
<dbReference type="InterPro" id="IPR001680">
    <property type="entry name" value="WD40_rpt"/>
</dbReference>
<evidence type="ECO:0000256" key="8">
    <source>
        <dbReference type="ARBA" id="ARBA00022803"/>
    </source>
</evidence>
<evidence type="ECO:0000256" key="12">
    <source>
        <dbReference type="ARBA" id="ARBA00023273"/>
    </source>
</evidence>
<dbReference type="Pfam" id="PF15911">
    <property type="entry name" value="Beta-prop_WDR19_2nd"/>
    <property type="match status" value="1"/>
</dbReference>
<evidence type="ECO:0000256" key="1">
    <source>
        <dbReference type="ARBA" id="ARBA00004120"/>
    </source>
</evidence>
<evidence type="ECO:0000256" key="10">
    <source>
        <dbReference type="ARBA" id="ARBA00023069"/>
    </source>
</evidence>
<evidence type="ECO:0000313" key="19">
    <source>
        <dbReference type="Proteomes" id="UP000225706"/>
    </source>
</evidence>
<dbReference type="EMBL" id="LSMT01000596">
    <property type="protein sequence ID" value="PFX15916.1"/>
    <property type="molecule type" value="Genomic_DNA"/>
</dbReference>
<dbReference type="GO" id="GO:0060271">
    <property type="term" value="P:cilium assembly"/>
    <property type="evidence" value="ECO:0007669"/>
    <property type="project" value="TreeGrafter"/>
</dbReference>
<dbReference type="PANTHER" id="PTHR14920:SF0">
    <property type="entry name" value="WD REPEAT DOMAIN 19"/>
    <property type="match status" value="1"/>
</dbReference>
<keyword evidence="5" id="KW-0853">WD repeat</keyword>
<dbReference type="InterPro" id="IPR056168">
    <property type="entry name" value="TPR_IF140/IFT172/WDR19"/>
</dbReference>
<dbReference type="FunFam" id="1.25.40.470:FF:000006">
    <property type="entry name" value="WD repeat-containing protein 19 isoform X1"/>
    <property type="match status" value="1"/>
</dbReference>
<keyword evidence="9" id="KW-0282">Flagellum</keyword>
<dbReference type="Gene3D" id="2.130.10.10">
    <property type="entry name" value="YVTN repeat-like/Quinoprotein amine dehydrogenase"/>
    <property type="match status" value="1"/>
</dbReference>
<organism evidence="18 19">
    <name type="scientific">Stylophora pistillata</name>
    <name type="common">Smooth cauliflower coral</name>
    <dbReference type="NCBI Taxonomy" id="50429"/>
    <lineage>
        <taxon>Eukaryota</taxon>
        <taxon>Metazoa</taxon>
        <taxon>Cnidaria</taxon>
        <taxon>Anthozoa</taxon>
        <taxon>Hexacorallia</taxon>
        <taxon>Scleractinia</taxon>
        <taxon>Astrocoeniina</taxon>
        <taxon>Pocilloporidae</taxon>
        <taxon>Stylophora</taxon>
    </lineage>
</organism>